<feature type="domain" description="HTH cro/C1-type" evidence="2">
    <location>
        <begin position="9"/>
        <end position="63"/>
    </location>
</feature>
<comment type="caution">
    <text evidence="3">The sequence shown here is derived from an EMBL/GenBank/DDBJ whole genome shotgun (WGS) entry which is preliminary data.</text>
</comment>
<evidence type="ECO:0000256" key="1">
    <source>
        <dbReference type="ARBA" id="ARBA00023125"/>
    </source>
</evidence>
<dbReference type="Gene3D" id="1.10.260.40">
    <property type="entry name" value="lambda repressor-like DNA-binding domains"/>
    <property type="match status" value="1"/>
</dbReference>
<dbReference type="InterPro" id="IPR013096">
    <property type="entry name" value="Cupin_2"/>
</dbReference>
<dbReference type="InterPro" id="IPR010982">
    <property type="entry name" value="Lambda_DNA-bd_dom_sf"/>
</dbReference>
<dbReference type="SMART" id="SM00530">
    <property type="entry name" value="HTH_XRE"/>
    <property type="match status" value="1"/>
</dbReference>
<keyword evidence="4" id="KW-1185">Reference proteome</keyword>
<dbReference type="CDD" id="cd02209">
    <property type="entry name" value="cupin_XRE_C"/>
    <property type="match status" value="1"/>
</dbReference>
<gene>
    <name evidence="3" type="ORF">OCV51_11265</name>
</gene>
<accession>A0ABT2TEL8</accession>
<dbReference type="InterPro" id="IPR001387">
    <property type="entry name" value="Cro/C1-type_HTH"/>
</dbReference>
<protein>
    <submittedName>
        <fullName evidence="3">Cupin domain-containing protein</fullName>
    </submittedName>
</protein>
<proteinExistence type="predicted"/>
<dbReference type="CDD" id="cd00093">
    <property type="entry name" value="HTH_XRE"/>
    <property type="match status" value="1"/>
</dbReference>
<dbReference type="Pfam" id="PF07883">
    <property type="entry name" value="Cupin_2"/>
    <property type="match status" value="1"/>
</dbReference>
<sequence>MINNVGARLRHIRKSKGLTLSEVAQRTNMSIGFLSNLERDISSPTLDSLWHICEALDISLIKLLETSDGDGRLIRADEREIILKHNNSAKYETINFGDDKMEGILITLEPKCEYARPWKHSYEELGLVLEGELTILFEEEEYLLHEGDAFYVEAKKMHSLSNHADIPCVSYWVKRNPGNSEDTSL</sequence>
<evidence type="ECO:0000313" key="3">
    <source>
        <dbReference type="EMBL" id="MCU6748226.1"/>
    </source>
</evidence>
<dbReference type="InterPro" id="IPR014710">
    <property type="entry name" value="RmlC-like_jellyroll"/>
</dbReference>
<dbReference type="PANTHER" id="PTHR46797:SF2">
    <property type="entry name" value="TRANSCRIPTIONAL REGULATOR"/>
    <property type="match status" value="1"/>
</dbReference>
<keyword evidence="1" id="KW-0238">DNA-binding</keyword>
<evidence type="ECO:0000259" key="2">
    <source>
        <dbReference type="PROSITE" id="PS50943"/>
    </source>
</evidence>
<dbReference type="PANTHER" id="PTHR46797">
    <property type="entry name" value="HTH-TYPE TRANSCRIPTIONAL REGULATOR"/>
    <property type="match status" value="1"/>
</dbReference>
<dbReference type="RefSeq" id="WP_059066199.1">
    <property type="nucleotide sequence ID" value="NZ_JAOQJX010000018.1"/>
</dbReference>
<dbReference type="PROSITE" id="PS50943">
    <property type="entry name" value="HTH_CROC1"/>
    <property type="match status" value="1"/>
</dbReference>
<dbReference type="InterPro" id="IPR050807">
    <property type="entry name" value="TransReg_Diox_bact_type"/>
</dbReference>
<dbReference type="Pfam" id="PF01381">
    <property type="entry name" value="HTH_3"/>
    <property type="match status" value="1"/>
</dbReference>
<dbReference type="EMBL" id="JAOQJX010000018">
    <property type="protein sequence ID" value="MCU6748226.1"/>
    <property type="molecule type" value="Genomic_DNA"/>
</dbReference>
<dbReference type="SUPFAM" id="SSF51182">
    <property type="entry name" value="RmlC-like cupins"/>
    <property type="match status" value="1"/>
</dbReference>
<evidence type="ECO:0000313" key="4">
    <source>
        <dbReference type="Proteomes" id="UP001652394"/>
    </source>
</evidence>
<organism evidence="3 4">
    <name type="scientific">Faecalicatena acetigenes</name>
    <dbReference type="NCBI Taxonomy" id="2981790"/>
    <lineage>
        <taxon>Bacteria</taxon>
        <taxon>Bacillati</taxon>
        <taxon>Bacillota</taxon>
        <taxon>Clostridia</taxon>
        <taxon>Lachnospirales</taxon>
        <taxon>Lachnospiraceae</taxon>
        <taxon>Faecalicatena</taxon>
    </lineage>
</organism>
<dbReference type="Proteomes" id="UP001652394">
    <property type="component" value="Unassembled WGS sequence"/>
</dbReference>
<name>A0ABT2TEL8_9FIRM</name>
<dbReference type="Gene3D" id="2.60.120.10">
    <property type="entry name" value="Jelly Rolls"/>
    <property type="match status" value="1"/>
</dbReference>
<reference evidence="3 4" key="1">
    <citation type="journal article" date="2021" name="ISME Commun">
        <title>Automated analysis of genomic sequences facilitates high-throughput and comprehensive description of bacteria.</title>
        <authorList>
            <person name="Hitch T.C.A."/>
        </authorList>
    </citation>
    <scope>NUCLEOTIDE SEQUENCE [LARGE SCALE GENOMIC DNA]</scope>
    <source>
        <strain evidence="3 4">H2_18</strain>
    </source>
</reference>
<dbReference type="InterPro" id="IPR011051">
    <property type="entry name" value="RmlC_Cupin_sf"/>
</dbReference>